<dbReference type="AlphaFoldDB" id="A0A1Q2M4C9"/>
<feature type="transmembrane region" description="Helical" evidence="6">
    <location>
        <begin position="135"/>
        <end position="157"/>
    </location>
</feature>
<feature type="transmembrane region" description="Helical" evidence="6">
    <location>
        <begin position="313"/>
        <end position="335"/>
    </location>
</feature>
<evidence type="ECO:0008006" key="9">
    <source>
        <dbReference type="Google" id="ProtNLM"/>
    </source>
</evidence>
<evidence type="ECO:0000313" key="8">
    <source>
        <dbReference type="Proteomes" id="UP000188219"/>
    </source>
</evidence>
<dbReference type="PANTHER" id="PTHR30250:SF11">
    <property type="entry name" value="O-ANTIGEN TRANSPORTER-RELATED"/>
    <property type="match status" value="1"/>
</dbReference>
<gene>
    <name evidence="7" type="ORF">Mag101_07565</name>
</gene>
<evidence type="ECO:0000256" key="4">
    <source>
        <dbReference type="ARBA" id="ARBA00022989"/>
    </source>
</evidence>
<feature type="transmembrane region" description="Helical" evidence="6">
    <location>
        <begin position="20"/>
        <end position="41"/>
    </location>
</feature>
<protein>
    <recommendedName>
        <fullName evidence="9">Polysaccharide biosynthesis protein</fullName>
    </recommendedName>
</protein>
<evidence type="ECO:0000256" key="6">
    <source>
        <dbReference type="SAM" id="Phobius"/>
    </source>
</evidence>
<feature type="transmembrane region" description="Helical" evidence="6">
    <location>
        <begin position="371"/>
        <end position="395"/>
    </location>
</feature>
<accession>A0A1Q2M4C9</accession>
<comment type="subcellular location">
    <subcellularLocation>
        <location evidence="1">Cell membrane</location>
        <topology evidence="1">Multi-pass membrane protein</topology>
    </subcellularLocation>
</comment>
<dbReference type="Proteomes" id="UP000188219">
    <property type="component" value="Chromosome"/>
</dbReference>
<dbReference type="InterPro" id="IPR050833">
    <property type="entry name" value="Poly_Biosynth_Transport"/>
</dbReference>
<evidence type="ECO:0000313" key="7">
    <source>
        <dbReference type="EMBL" id="AQQ67510.1"/>
    </source>
</evidence>
<dbReference type="KEGG" id="maga:Mag101_07565"/>
<feature type="transmembrane region" description="Helical" evidence="6">
    <location>
        <begin position="279"/>
        <end position="301"/>
    </location>
</feature>
<dbReference type="GO" id="GO:0005886">
    <property type="term" value="C:plasma membrane"/>
    <property type="evidence" value="ECO:0007669"/>
    <property type="project" value="UniProtKB-SubCell"/>
</dbReference>
<dbReference type="OrthoDB" id="8907936at2"/>
<keyword evidence="8" id="KW-1185">Reference proteome</keyword>
<keyword evidence="3 6" id="KW-0812">Transmembrane</keyword>
<keyword evidence="4 6" id="KW-1133">Transmembrane helix</keyword>
<dbReference type="EMBL" id="CP019650">
    <property type="protein sequence ID" value="AQQ67510.1"/>
    <property type="molecule type" value="Genomic_DNA"/>
</dbReference>
<name>A0A1Q2M4C9_9GAMM</name>
<feature type="transmembrane region" description="Helical" evidence="6">
    <location>
        <begin position="233"/>
        <end position="258"/>
    </location>
</feature>
<sequence length="398" mass="43399">MGIMMLRPLLMAHFLDVQEFAYYGAGLLISSTFCMLGCIGLQSLLQREMPKQFMRGRNMAANILLAQCIIVASICAVLGLVLSVAGFEFASLDREVIAISILHGMGQQLFLLVTVESRSRGETLRYSGQQLVRAVLVIVLAGLVAVTFDAAKLVLLVEALVSLALSVKILLRVPGSSLAGFQAVFKLALSRLGSVPWRSAIALFAVMVVSFLVLNIDRWLAASFLSSAVFAQYTFAWILLLVAQSLQAIVNTSVFPLMARNFAKSGKGICFRTAAIASFLLLSLGTVAAWPAIVIIEILIANYYPDYEDSTTLLSFFLCVGILRVSDFWSSYLVVVGLEKRLLFVNLFVVFSVSAGWFGFNWALIPNGLQVTNLATLLVCLTVFSYVAVFVTALLSRR</sequence>
<evidence type="ECO:0000256" key="1">
    <source>
        <dbReference type="ARBA" id="ARBA00004651"/>
    </source>
</evidence>
<dbReference type="PANTHER" id="PTHR30250">
    <property type="entry name" value="PST FAMILY PREDICTED COLANIC ACID TRANSPORTER"/>
    <property type="match status" value="1"/>
</dbReference>
<reference evidence="7" key="1">
    <citation type="submission" date="2017-02" db="EMBL/GenBank/DDBJ databases">
        <title>Genome of Microbulbifer agarilyticus GP101.</title>
        <authorList>
            <person name="Jung J."/>
            <person name="Bae S.S."/>
            <person name="Baek K."/>
        </authorList>
    </citation>
    <scope>NUCLEOTIDE SEQUENCE [LARGE SCALE GENOMIC DNA]</scope>
    <source>
        <strain evidence="7">GP101</strain>
    </source>
</reference>
<organism evidence="7 8">
    <name type="scientific">Microbulbifer agarilyticus</name>
    <dbReference type="NCBI Taxonomy" id="260552"/>
    <lineage>
        <taxon>Bacteria</taxon>
        <taxon>Pseudomonadati</taxon>
        <taxon>Pseudomonadota</taxon>
        <taxon>Gammaproteobacteria</taxon>
        <taxon>Cellvibrionales</taxon>
        <taxon>Microbulbiferaceae</taxon>
        <taxon>Microbulbifer</taxon>
    </lineage>
</organism>
<dbReference type="STRING" id="260552.Mag101_07565"/>
<feature type="transmembrane region" description="Helical" evidence="6">
    <location>
        <begin position="201"/>
        <end position="221"/>
    </location>
</feature>
<keyword evidence="2" id="KW-1003">Cell membrane</keyword>
<feature type="transmembrane region" description="Helical" evidence="6">
    <location>
        <begin position="342"/>
        <end position="365"/>
    </location>
</feature>
<evidence type="ECO:0000256" key="2">
    <source>
        <dbReference type="ARBA" id="ARBA00022475"/>
    </source>
</evidence>
<evidence type="ECO:0000256" key="5">
    <source>
        <dbReference type="ARBA" id="ARBA00023136"/>
    </source>
</evidence>
<dbReference type="RefSeq" id="WP_077402970.1">
    <property type="nucleotide sequence ID" value="NZ_CP019650.1"/>
</dbReference>
<feature type="transmembrane region" description="Helical" evidence="6">
    <location>
        <begin position="62"/>
        <end position="84"/>
    </location>
</feature>
<proteinExistence type="predicted"/>
<keyword evidence="5 6" id="KW-0472">Membrane</keyword>
<evidence type="ECO:0000256" key="3">
    <source>
        <dbReference type="ARBA" id="ARBA00022692"/>
    </source>
</evidence>